<feature type="coiled-coil region" evidence="2">
    <location>
        <begin position="167"/>
        <end position="194"/>
    </location>
</feature>
<name>A0ABT3R2F0_9HYPH</name>
<dbReference type="PANTHER" id="PTHR30386:SF19">
    <property type="entry name" value="MULTIDRUG EXPORT PROTEIN EMRA-RELATED"/>
    <property type="match status" value="1"/>
</dbReference>
<comment type="caution">
    <text evidence="3">The sequence shown here is derived from an EMBL/GenBank/DDBJ whole genome shotgun (WGS) entry which is preliminary data.</text>
</comment>
<comment type="subcellular location">
    <subcellularLocation>
        <location evidence="1">Cell envelope</location>
    </subcellularLocation>
</comment>
<proteinExistence type="predicted"/>
<organism evidence="3 4">
    <name type="scientific">Roseibium salinum</name>
    <dbReference type="NCBI Taxonomy" id="1604349"/>
    <lineage>
        <taxon>Bacteria</taxon>
        <taxon>Pseudomonadati</taxon>
        <taxon>Pseudomonadota</taxon>
        <taxon>Alphaproteobacteria</taxon>
        <taxon>Hyphomicrobiales</taxon>
        <taxon>Stappiaceae</taxon>
        <taxon>Roseibium</taxon>
    </lineage>
</organism>
<dbReference type="EMBL" id="JAPEVI010000003">
    <property type="protein sequence ID" value="MCX2723142.1"/>
    <property type="molecule type" value="Genomic_DNA"/>
</dbReference>
<accession>A0ABT3R2F0</accession>
<dbReference type="Gene3D" id="2.40.30.170">
    <property type="match status" value="1"/>
</dbReference>
<evidence type="ECO:0000313" key="4">
    <source>
        <dbReference type="Proteomes" id="UP001300261"/>
    </source>
</evidence>
<gene>
    <name evidence="3" type="ORF">ON753_12270</name>
</gene>
<keyword evidence="4" id="KW-1185">Reference proteome</keyword>
<dbReference type="RefSeq" id="WP_265962888.1">
    <property type="nucleotide sequence ID" value="NZ_JAPEVI010000003.1"/>
</dbReference>
<protein>
    <submittedName>
        <fullName evidence="3">HlyD family efflux transporter periplasmic adaptor subunit</fullName>
    </submittedName>
</protein>
<feature type="coiled-coil region" evidence="2">
    <location>
        <begin position="79"/>
        <end position="142"/>
    </location>
</feature>
<keyword evidence="2" id="KW-0175">Coiled coil</keyword>
<dbReference type="PANTHER" id="PTHR30386">
    <property type="entry name" value="MEMBRANE FUSION SUBUNIT OF EMRAB-TOLC MULTIDRUG EFFLUX PUMP"/>
    <property type="match status" value="1"/>
</dbReference>
<sequence>MRIVRLILAVMVVAAAVVVIVGEHMSGVSADAVINARLTTLNAPTAGILSLPHRSLGSYVRKGETIGSISDPLVDNVRLNELVHERARVTAEILRLKKNIEAVEQSVTELESRSGRYQKRRVQQLGAELQALRSQIGAARARGEEARAALTRSRQLTERGLETAASFERIRAAQKVAEEEVETARQQAAVVEIELQAANSGMFLGDGYNDAPYSEQRILELSLRLSEYKAMLAAEQSRGEALDRRINVERLRVNRLSSSALTSNVNGSVWEVLTADGETVQRGEALMRLVNCSATIVTLSVAESVYNRLKSGDRAKFRLNQGGQVFDGTITRLAGSGAETIYRNLAVAPSERHLQRFDVALLVPELANDPALSCAIGRTGRVFFEARPLDFLRGLWS</sequence>
<reference evidence="3 4" key="1">
    <citation type="journal article" date="2016" name="Int. J. Syst. Evol. Microbiol.">
        <title>Labrenzia salina sp. nov., isolated from the rhizosphere of the halophyte Arthrocnemum macrostachyum.</title>
        <authorList>
            <person name="Camacho M."/>
            <person name="Redondo-Gomez S."/>
            <person name="Rodriguez-Llorente I."/>
            <person name="Rohde M."/>
            <person name="Sproer C."/>
            <person name="Schumann P."/>
            <person name="Klenk H.P."/>
            <person name="Montero-Calasanz M.D.C."/>
        </authorList>
    </citation>
    <scope>NUCLEOTIDE SEQUENCE [LARGE SCALE GENOMIC DNA]</scope>
    <source>
        <strain evidence="3 4">DSM 29163</strain>
    </source>
</reference>
<dbReference type="Proteomes" id="UP001300261">
    <property type="component" value="Unassembled WGS sequence"/>
</dbReference>
<evidence type="ECO:0000256" key="1">
    <source>
        <dbReference type="ARBA" id="ARBA00004196"/>
    </source>
</evidence>
<dbReference type="InterPro" id="IPR050739">
    <property type="entry name" value="MFP"/>
</dbReference>
<evidence type="ECO:0000313" key="3">
    <source>
        <dbReference type="EMBL" id="MCX2723142.1"/>
    </source>
</evidence>
<evidence type="ECO:0000256" key="2">
    <source>
        <dbReference type="SAM" id="Coils"/>
    </source>
</evidence>